<organism evidence="5 6">
    <name type="scientific">Drosophila albomicans</name>
    <name type="common">Fruit fly</name>
    <dbReference type="NCBI Taxonomy" id="7291"/>
    <lineage>
        <taxon>Eukaryota</taxon>
        <taxon>Metazoa</taxon>
        <taxon>Ecdysozoa</taxon>
        <taxon>Arthropoda</taxon>
        <taxon>Hexapoda</taxon>
        <taxon>Insecta</taxon>
        <taxon>Pterygota</taxon>
        <taxon>Neoptera</taxon>
        <taxon>Endopterygota</taxon>
        <taxon>Diptera</taxon>
        <taxon>Brachycera</taxon>
        <taxon>Muscomorpha</taxon>
        <taxon>Ephydroidea</taxon>
        <taxon>Drosophilidae</taxon>
        <taxon>Drosophila</taxon>
    </lineage>
</organism>
<comment type="subcellular location">
    <subcellularLocation>
        <location evidence="1">Secreted</location>
    </subcellularLocation>
</comment>
<name>A0A6P8WVT3_DROAB</name>
<evidence type="ECO:0000256" key="3">
    <source>
        <dbReference type="SAM" id="Phobius"/>
    </source>
</evidence>
<dbReference type="Pfam" id="PF15430">
    <property type="entry name" value="SVWC"/>
    <property type="match status" value="1"/>
</dbReference>
<evidence type="ECO:0000313" key="5">
    <source>
        <dbReference type="Proteomes" id="UP000515160"/>
    </source>
</evidence>
<dbReference type="GO" id="GO:0005576">
    <property type="term" value="C:extracellular region"/>
    <property type="evidence" value="ECO:0007669"/>
    <property type="project" value="UniProtKB-SubCell"/>
</dbReference>
<keyword evidence="3" id="KW-0472">Membrane</keyword>
<dbReference type="GeneID" id="117569124"/>
<reference evidence="6" key="1">
    <citation type="submission" date="2025-08" db="UniProtKB">
        <authorList>
            <consortium name="RefSeq"/>
        </authorList>
    </citation>
    <scope>IDENTIFICATION</scope>
    <source>
        <strain evidence="6">15112-1751.03</strain>
        <tissue evidence="6">Whole Adult</tissue>
    </source>
</reference>
<evidence type="ECO:0000259" key="4">
    <source>
        <dbReference type="SMART" id="SM01318"/>
    </source>
</evidence>
<evidence type="ECO:0000256" key="2">
    <source>
        <dbReference type="ARBA" id="ARBA00022525"/>
    </source>
</evidence>
<keyword evidence="5" id="KW-1185">Reference proteome</keyword>
<dbReference type="PANTHER" id="PTHR39957:SF1">
    <property type="entry name" value="AT09846P1-RELATED"/>
    <property type="match status" value="1"/>
</dbReference>
<dbReference type="RefSeq" id="XP_034106039.1">
    <property type="nucleotide sequence ID" value="XM_034250148.2"/>
</dbReference>
<evidence type="ECO:0000256" key="1">
    <source>
        <dbReference type="ARBA" id="ARBA00004613"/>
    </source>
</evidence>
<dbReference type="InterPro" id="IPR029277">
    <property type="entry name" value="SVWC_dom"/>
</dbReference>
<dbReference type="Proteomes" id="UP000515160">
    <property type="component" value="Chromosome X"/>
</dbReference>
<dbReference type="InterPro" id="IPR053308">
    <property type="entry name" value="Vago-like"/>
</dbReference>
<dbReference type="SMART" id="SM01318">
    <property type="entry name" value="SVWC"/>
    <property type="match status" value="1"/>
</dbReference>
<feature type="transmembrane region" description="Helical" evidence="3">
    <location>
        <begin position="56"/>
        <end position="74"/>
    </location>
</feature>
<protein>
    <submittedName>
        <fullName evidence="6">Uncharacterized protein LOC117569124</fullName>
    </submittedName>
</protein>
<keyword evidence="3" id="KW-0812">Transmembrane</keyword>
<dbReference type="PANTHER" id="PTHR39957">
    <property type="entry name" value="AT09846P1-RELATED"/>
    <property type="match status" value="1"/>
</dbReference>
<gene>
    <name evidence="6" type="primary">LOC117569124</name>
</gene>
<keyword evidence="2" id="KW-0964">Secreted</keyword>
<evidence type="ECO:0000313" key="6">
    <source>
        <dbReference type="RefSeq" id="XP_034106039.1"/>
    </source>
</evidence>
<accession>A0A6P8WVT3</accession>
<sequence length="168" mass="18510">MGAKRSAILGIGIGQESTALAVLQSNCEQQQQQHQHHLHLSSSNNKNNYNYINKMAHFKIVAFFVCAVVLFVLSTKSAEAAIARVKFSNPSYPGKCVLNSNVIMAPGQTGKAPDHLCAGVTCLENGYVEFRTCQAKAPPKGCKQRDFVNTNRNYPECCERSYDCTKHI</sequence>
<feature type="domain" description="Single" evidence="4">
    <location>
        <begin position="96"/>
        <end position="164"/>
    </location>
</feature>
<keyword evidence="3" id="KW-1133">Transmembrane helix</keyword>
<proteinExistence type="predicted"/>
<dbReference type="AlphaFoldDB" id="A0A6P8WVT3"/>
<dbReference type="OrthoDB" id="7886177at2759"/>